<dbReference type="PIRSF" id="PIRSF002888">
    <property type="entry name" value="FliM"/>
    <property type="match status" value="1"/>
</dbReference>
<dbReference type="PRINTS" id="PR00955">
    <property type="entry name" value="FLGMOTORFLIM"/>
</dbReference>
<feature type="domain" description="Flagellar motor switch protein FliN-like C-terminal" evidence="10">
    <location>
        <begin position="221"/>
        <end position="287"/>
    </location>
</feature>
<dbReference type="InterPro" id="IPR001689">
    <property type="entry name" value="Flag_FliM"/>
</dbReference>
<keyword evidence="11" id="KW-0282">Flagellum</keyword>
<dbReference type="OrthoDB" id="5241113at2"/>
<evidence type="ECO:0000256" key="9">
    <source>
        <dbReference type="ARBA" id="ARBA00023143"/>
    </source>
</evidence>
<sequence>MTPEPLPYDFRSPSRFSREQVRALQMANETFARQMATVLSTTLRIVAYANLEQVGQATYDEYIRRLPNPSLLAILNFAPLPGAGVFHLPLDIVMGVVDRLLGGPGHENQPVRPLSDIEAGLIRNLVQRMVHELAYAFETLATITPMVTSLEADASFLQLAQPNDPMLVSDFEIKIGDHTAISTLMMQVSTIQPVLDALAVKPEKELTGPQALAAEQLQGRMHDVALPVTVAFDSISLPSKDLLQLEVGDVLPLRHPTNQPLTMSADGVIVAKAVPGSHGNRLACQIVTV</sequence>
<keyword evidence="9" id="KW-0975">Bacterial flagellum</keyword>
<accession>K6WF38</accession>
<dbReference type="GO" id="GO:0009425">
    <property type="term" value="C:bacterial-type flagellum basal body"/>
    <property type="evidence" value="ECO:0007669"/>
    <property type="project" value="UniProtKB-SubCell"/>
</dbReference>
<dbReference type="GO" id="GO:0071978">
    <property type="term" value="P:bacterial-type flagellum-dependent swarming motility"/>
    <property type="evidence" value="ECO:0007669"/>
    <property type="project" value="TreeGrafter"/>
</dbReference>
<keyword evidence="6" id="KW-0145">Chemotaxis</keyword>
<evidence type="ECO:0000256" key="4">
    <source>
        <dbReference type="ARBA" id="ARBA00021898"/>
    </source>
</evidence>
<dbReference type="InterPro" id="IPR001543">
    <property type="entry name" value="FliN-like_C"/>
</dbReference>
<dbReference type="Pfam" id="PF01052">
    <property type="entry name" value="FliMN_C"/>
    <property type="match status" value="1"/>
</dbReference>
<dbReference type="Pfam" id="PF02154">
    <property type="entry name" value="FliM"/>
    <property type="match status" value="1"/>
</dbReference>
<comment type="caution">
    <text evidence="11">The sequence shown here is derived from an EMBL/GenBank/DDBJ whole genome shotgun (WGS) entry which is preliminary data.</text>
</comment>
<name>K6WF38_9MICO</name>
<reference evidence="11 12" key="1">
    <citation type="submission" date="2012-08" db="EMBL/GenBank/DDBJ databases">
        <title>Whole genome shotgun sequence of Kineosphaera limosa NBRC 100340.</title>
        <authorList>
            <person name="Yoshida I."/>
            <person name="Isaki S."/>
            <person name="Hosoyama A."/>
            <person name="Tsuchikane K."/>
            <person name="Katsumata H."/>
            <person name="Ando Y."/>
            <person name="Ohji S."/>
            <person name="Hamada M."/>
            <person name="Tamura T."/>
            <person name="Yamazoe A."/>
            <person name="Yamazaki S."/>
            <person name="Fujita N."/>
        </authorList>
    </citation>
    <scope>NUCLEOTIDE SEQUENCE [LARGE SCALE GENOMIC DNA]</scope>
    <source>
        <strain evidence="11 12">NBRC 100340</strain>
    </source>
</reference>
<protein>
    <recommendedName>
        <fullName evidence="4">Flagellar motor switch protein FliM</fullName>
    </recommendedName>
</protein>
<dbReference type="Gene3D" id="3.40.1550.10">
    <property type="entry name" value="CheC-like"/>
    <property type="match status" value="1"/>
</dbReference>
<evidence type="ECO:0000313" key="12">
    <source>
        <dbReference type="Proteomes" id="UP000008366"/>
    </source>
</evidence>
<dbReference type="GO" id="GO:0050918">
    <property type="term" value="P:positive chemotaxis"/>
    <property type="evidence" value="ECO:0007669"/>
    <property type="project" value="TreeGrafter"/>
</dbReference>
<evidence type="ECO:0000256" key="6">
    <source>
        <dbReference type="ARBA" id="ARBA00022500"/>
    </source>
</evidence>
<dbReference type="SUPFAM" id="SSF103039">
    <property type="entry name" value="CheC-like"/>
    <property type="match status" value="1"/>
</dbReference>
<dbReference type="Proteomes" id="UP000008366">
    <property type="component" value="Unassembled WGS sequence"/>
</dbReference>
<evidence type="ECO:0000256" key="5">
    <source>
        <dbReference type="ARBA" id="ARBA00022475"/>
    </source>
</evidence>
<dbReference type="GO" id="GO:0003774">
    <property type="term" value="F:cytoskeletal motor activity"/>
    <property type="evidence" value="ECO:0007669"/>
    <property type="project" value="InterPro"/>
</dbReference>
<dbReference type="Gene3D" id="2.30.330.10">
    <property type="entry name" value="SpoA-like"/>
    <property type="match status" value="1"/>
</dbReference>
<organism evidence="11 12">
    <name type="scientific">Kineosphaera limosa NBRC 100340</name>
    <dbReference type="NCBI Taxonomy" id="1184609"/>
    <lineage>
        <taxon>Bacteria</taxon>
        <taxon>Bacillati</taxon>
        <taxon>Actinomycetota</taxon>
        <taxon>Actinomycetes</taxon>
        <taxon>Micrococcales</taxon>
        <taxon>Dermatophilaceae</taxon>
        <taxon>Kineosphaera</taxon>
    </lineage>
</organism>
<dbReference type="InterPro" id="IPR036429">
    <property type="entry name" value="SpoA-like_sf"/>
</dbReference>
<dbReference type="STRING" id="1184609.KILIM_086_00210"/>
<dbReference type="PANTHER" id="PTHR30034">
    <property type="entry name" value="FLAGELLAR MOTOR SWITCH PROTEIN FLIM"/>
    <property type="match status" value="1"/>
</dbReference>
<dbReference type="InterPro" id="IPR028976">
    <property type="entry name" value="CheC-like_sf"/>
</dbReference>
<keyword evidence="11" id="KW-0969">Cilium</keyword>
<dbReference type="CDD" id="cd17908">
    <property type="entry name" value="FliM"/>
    <property type="match status" value="1"/>
</dbReference>
<dbReference type="AlphaFoldDB" id="K6WF38"/>
<dbReference type="SUPFAM" id="SSF101801">
    <property type="entry name" value="Surface presentation of antigens (SPOA)"/>
    <property type="match status" value="1"/>
</dbReference>
<evidence type="ECO:0000256" key="7">
    <source>
        <dbReference type="ARBA" id="ARBA00022779"/>
    </source>
</evidence>
<dbReference type="RefSeq" id="WP_006594427.1">
    <property type="nucleotide sequence ID" value="NZ_BAHD01000086.1"/>
</dbReference>
<dbReference type="EMBL" id="BAHD01000086">
    <property type="protein sequence ID" value="GAB97895.1"/>
    <property type="molecule type" value="Genomic_DNA"/>
</dbReference>
<evidence type="ECO:0000256" key="3">
    <source>
        <dbReference type="ARBA" id="ARBA00011049"/>
    </source>
</evidence>
<gene>
    <name evidence="11" type="primary">fliM</name>
    <name evidence="11" type="ORF">KILIM_086_00210</name>
</gene>
<dbReference type="GO" id="GO:0005886">
    <property type="term" value="C:plasma membrane"/>
    <property type="evidence" value="ECO:0007669"/>
    <property type="project" value="UniProtKB-SubCell"/>
</dbReference>
<evidence type="ECO:0000256" key="8">
    <source>
        <dbReference type="ARBA" id="ARBA00023136"/>
    </source>
</evidence>
<dbReference type="eggNOG" id="COG1868">
    <property type="taxonomic scope" value="Bacteria"/>
</dbReference>
<keyword evidence="11" id="KW-0966">Cell projection</keyword>
<evidence type="ECO:0000313" key="11">
    <source>
        <dbReference type="EMBL" id="GAB97895.1"/>
    </source>
</evidence>
<evidence type="ECO:0000259" key="10">
    <source>
        <dbReference type="Pfam" id="PF01052"/>
    </source>
</evidence>
<comment type="subcellular location">
    <subcellularLocation>
        <location evidence="1">Bacterial flagellum basal body</location>
    </subcellularLocation>
    <subcellularLocation>
        <location evidence="2">Cell membrane</location>
        <topology evidence="2">Peripheral membrane protein</topology>
    </subcellularLocation>
</comment>
<proteinExistence type="inferred from homology"/>
<keyword evidence="7" id="KW-0283">Flagellar rotation</keyword>
<keyword evidence="12" id="KW-1185">Reference proteome</keyword>
<keyword evidence="8" id="KW-0472">Membrane</keyword>
<evidence type="ECO:0000256" key="1">
    <source>
        <dbReference type="ARBA" id="ARBA00004117"/>
    </source>
</evidence>
<comment type="similarity">
    <text evidence="3">Belongs to the FliM family.</text>
</comment>
<evidence type="ECO:0000256" key="2">
    <source>
        <dbReference type="ARBA" id="ARBA00004202"/>
    </source>
</evidence>
<keyword evidence="5" id="KW-1003">Cell membrane</keyword>
<dbReference type="PANTHER" id="PTHR30034:SF6">
    <property type="entry name" value="YOP PROTEINS TRANSLOCATION PROTEIN Q"/>
    <property type="match status" value="1"/>
</dbReference>